<sequence>MSFYQFLIVLKARKSIALFAFLATVLSAVVISLVLPKTYESSASLVVNYKGVDPVTGNRVPSQLIPGYLATQVDIISSRNVSLKVVDKLELYTNPEVIDSFYEATEGKGDIRNWLADLLLKNITVTPSRESSVIRLEYASNNPQSAAMLANAFSEAYIETNLQLKIDPSKRTSGWFEKQVEEMRFHLISAQQQLSNYQREKGIVSADKRMDVETARLSQLSQQLVVAQAELFHQKSRQNAVLKGGVKNLDSSVLADPIIRDLKVSLARSEVKLSELALRFSEQHPEYRSAKSEVQSLSRKLESEFRFGKERIKSDVAIAYKKVAELESAMKVQKQILLEINDNRNMLDIYTRDVADAQQILSLATQRLSQVTLEGASRESDVSVLNPAVAPINPSKPNLMVNVILSIFLGSILAVVVALLAELLDRRVRTKDDIVQGVGLPVLGEVVQSKTSTKRLMAPNHQST</sequence>
<evidence type="ECO:0000256" key="1">
    <source>
        <dbReference type="ARBA" id="ARBA00004651"/>
    </source>
</evidence>
<comment type="subcellular location">
    <subcellularLocation>
        <location evidence="1">Cell membrane</location>
        <topology evidence="1">Multi-pass membrane protein</topology>
    </subcellularLocation>
</comment>
<evidence type="ECO:0000313" key="10">
    <source>
        <dbReference type="EMBL" id="VAW47661.1"/>
    </source>
</evidence>
<dbReference type="InterPro" id="IPR032807">
    <property type="entry name" value="GNVR"/>
</dbReference>
<dbReference type="GO" id="GO:0005886">
    <property type="term" value="C:plasma membrane"/>
    <property type="evidence" value="ECO:0007669"/>
    <property type="project" value="UniProtKB-SubCell"/>
</dbReference>
<dbReference type="InterPro" id="IPR003856">
    <property type="entry name" value="LPS_length_determ_N"/>
</dbReference>
<evidence type="ECO:0000256" key="4">
    <source>
        <dbReference type="ARBA" id="ARBA00022989"/>
    </source>
</evidence>
<gene>
    <name evidence="10" type="ORF">MNBD_GAMMA04-4</name>
</gene>
<reference evidence="10" key="1">
    <citation type="submission" date="2018-06" db="EMBL/GenBank/DDBJ databases">
        <authorList>
            <person name="Zhirakovskaya E."/>
        </authorList>
    </citation>
    <scope>NUCLEOTIDE SEQUENCE</scope>
</reference>
<protein>
    <submittedName>
        <fullName evidence="10">Chain length determinant exopolysaccharide biosynthesis protein EpsF</fullName>
    </submittedName>
</protein>
<evidence type="ECO:0000256" key="3">
    <source>
        <dbReference type="ARBA" id="ARBA00022692"/>
    </source>
</evidence>
<keyword evidence="5 7" id="KW-0472">Membrane</keyword>
<accession>A0A3B0VX84</accession>
<keyword evidence="4 7" id="KW-1133">Transmembrane helix</keyword>
<proteinExistence type="predicted"/>
<dbReference type="InterPro" id="IPR017468">
    <property type="entry name" value="Chain_len_reg_EpsF"/>
</dbReference>
<keyword evidence="3 7" id="KW-0812">Transmembrane</keyword>
<dbReference type="AlphaFoldDB" id="A0A3B0VX84"/>
<feature type="domain" description="Tyrosine-protein kinase G-rich" evidence="9">
    <location>
        <begin position="351"/>
        <end position="420"/>
    </location>
</feature>
<feature type="transmembrane region" description="Helical" evidence="7">
    <location>
        <begin position="399"/>
        <end position="421"/>
    </location>
</feature>
<keyword evidence="6" id="KW-0175">Coiled coil</keyword>
<dbReference type="EMBL" id="UOFB01000213">
    <property type="protein sequence ID" value="VAW47661.1"/>
    <property type="molecule type" value="Genomic_DNA"/>
</dbReference>
<organism evidence="10">
    <name type="scientific">hydrothermal vent metagenome</name>
    <dbReference type="NCBI Taxonomy" id="652676"/>
    <lineage>
        <taxon>unclassified sequences</taxon>
        <taxon>metagenomes</taxon>
        <taxon>ecological metagenomes</taxon>
    </lineage>
</organism>
<evidence type="ECO:0000259" key="8">
    <source>
        <dbReference type="Pfam" id="PF02706"/>
    </source>
</evidence>
<dbReference type="Pfam" id="PF13807">
    <property type="entry name" value="GNVR"/>
    <property type="match status" value="1"/>
</dbReference>
<evidence type="ECO:0000256" key="2">
    <source>
        <dbReference type="ARBA" id="ARBA00022475"/>
    </source>
</evidence>
<dbReference type="InterPro" id="IPR050445">
    <property type="entry name" value="Bact_polysacc_biosynth/exp"/>
</dbReference>
<feature type="coiled-coil region" evidence="6">
    <location>
        <begin position="180"/>
        <end position="230"/>
    </location>
</feature>
<dbReference type="NCBIfam" id="TIGR03017">
    <property type="entry name" value="EpsF"/>
    <property type="match status" value="1"/>
</dbReference>
<keyword evidence="2" id="KW-1003">Cell membrane</keyword>
<dbReference type="PANTHER" id="PTHR32309:SF13">
    <property type="entry name" value="FERRIC ENTEROBACTIN TRANSPORT PROTEIN FEPE"/>
    <property type="match status" value="1"/>
</dbReference>
<name>A0A3B0VX84_9ZZZZ</name>
<dbReference type="Pfam" id="PF02706">
    <property type="entry name" value="Wzz"/>
    <property type="match status" value="1"/>
</dbReference>
<evidence type="ECO:0000259" key="9">
    <source>
        <dbReference type="Pfam" id="PF13807"/>
    </source>
</evidence>
<evidence type="ECO:0000256" key="6">
    <source>
        <dbReference type="SAM" id="Coils"/>
    </source>
</evidence>
<evidence type="ECO:0000256" key="5">
    <source>
        <dbReference type="ARBA" id="ARBA00023136"/>
    </source>
</evidence>
<evidence type="ECO:0000256" key="7">
    <source>
        <dbReference type="SAM" id="Phobius"/>
    </source>
</evidence>
<dbReference type="PANTHER" id="PTHR32309">
    <property type="entry name" value="TYROSINE-PROTEIN KINASE"/>
    <property type="match status" value="1"/>
</dbReference>
<feature type="domain" description="Polysaccharide chain length determinant N-terminal" evidence="8">
    <location>
        <begin position="8"/>
        <end position="89"/>
    </location>
</feature>